<dbReference type="EMBL" id="JAGTAR010000002">
    <property type="protein sequence ID" value="MBR8534316.1"/>
    <property type="molecule type" value="Genomic_DNA"/>
</dbReference>
<organism evidence="2 3">
    <name type="scientific">Carboxylicivirga sediminis</name>
    <dbReference type="NCBI Taxonomy" id="2006564"/>
    <lineage>
        <taxon>Bacteria</taxon>
        <taxon>Pseudomonadati</taxon>
        <taxon>Bacteroidota</taxon>
        <taxon>Bacteroidia</taxon>
        <taxon>Marinilabiliales</taxon>
        <taxon>Marinilabiliaceae</taxon>
        <taxon>Carboxylicivirga</taxon>
    </lineage>
</organism>
<evidence type="ECO:0000259" key="1">
    <source>
        <dbReference type="Pfam" id="PF21012"/>
    </source>
</evidence>
<reference evidence="2" key="1">
    <citation type="journal article" date="2018" name="Int. J. Syst. Evol. Microbiol.">
        <title>Carboxylicivirga sediminis sp. nov., isolated from coastal sediment.</title>
        <authorList>
            <person name="Wang F.Q."/>
            <person name="Ren L.H."/>
            <person name="Zou R.J."/>
            <person name="Sun Y.Z."/>
            <person name="Liu X.J."/>
            <person name="Jiang F."/>
            <person name="Liu L.J."/>
        </authorList>
    </citation>
    <scope>NUCLEOTIDE SEQUENCE</scope>
    <source>
        <strain evidence="2">JR1</strain>
    </source>
</reference>
<dbReference type="Proteomes" id="UP000679220">
    <property type="component" value="Unassembled WGS sequence"/>
</dbReference>
<name>A0A941ITH7_9BACT</name>
<comment type="caution">
    <text evidence="2">The sequence shown here is derived from an EMBL/GenBank/DDBJ whole genome shotgun (WGS) entry which is preliminary data.</text>
</comment>
<dbReference type="RefSeq" id="WP_212188224.1">
    <property type="nucleotide sequence ID" value="NZ_JAGTAR010000002.1"/>
</dbReference>
<keyword evidence="3" id="KW-1185">Reference proteome</keyword>
<evidence type="ECO:0000313" key="2">
    <source>
        <dbReference type="EMBL" id="MBR8534316.1"/>
    </source>
</evidence>
<reference evidence="2" key="2">
    <citation type="submission" date="2021-04" db="EMBL/GenBank/DDBJ databases">
        <authorList>
            <person name="Zhang T."/>
            <person name="Zhang Y."/>
            <person name="Lu D."/>
            <person name="Zuo D."/>
            <person name="Du Z."/>
        </authorList>
    </citation>
    <scope>NUCLEOTIDE SEQUENCE</scope>
    <source>
        <strain evidence="2">JR1</strain>
    </source>
</reference>
<sequence>MRHLLFIIVIMVGWSAYASQPDSLQRTLNTWNSMERQHDNINQQNPAGRRAYSADRFVSSQAGALLLNTDQINILEQGTQLTTYGLNFEGYQTLGSSVLWGQASYSNEYQEDVGFNNVADFCFLYPYIIADSVGGDRNLETYTLKGGFQKQTTHLTYGIEAHYRATISHGNTDPRPLNTVSDLSIKAGISKAIDRHQVGAFAQYGSYSQELKVNSMADNRNDYIYLLRGFGLQQNRISGPYQSYNNNYFANSLGGGLTLSPHASGFSALLLVTSDDIHLKESNTNNGIVPFKLMNQQLEAEFGYRMAGNQTSIHAKVGMERYKKIGTERIYTTDNNELLSESKPFNHTQTNYKANALLSTQKEDLTTFEVFGQLSYSITDAFHLGYNSGSYFANISSLNPFIQYQWNHYWKSSSLTIRQNISGRYVVNASASLNNDGTALSEGVRENYNRLKQNLFQSTLSINYTVFTPKKSAWSIAPALMVMSNDSQTNWGGNLSLIHNF</sequence>
<evidence type="ECO:0000313" key="3">
    <source>
        <dbReference type="Proteomes" id="UP000679220"/>
    </source>
</evidence>
<accession>A0A941ITH7</accession>
<protein>
    <recommendedName>
        <fullName evidence="1">DUF6850 domain-containing protein</fullName>
    </recommendedName>
</protein>
<dbReference type="AlphaFoldDB" id="A0A941ITH7"/>
<proteinExistence type="predicted"/>
<feature type="domain" description="DUF6850" evidence="1">
    <location>
        <begin position="74"/>
        <end position="472"/>
    </location>
</feature>
<dbReference type="InterPro" id="IPR049236">
    <property type="entry name" value="DUF6850"/>
</dbReference>
<gene>
    <name evidence="2" type="ORF">KDU71_02005</name>
</gene>
<dbReference type="Pfam" id="PF21012">
    <property type="entry name" value="DUF6850"/>
    <property type="match status" value="1"/>
</dbReference>